<comment type="caution">
    <text evidence="2">The sequence shown here is derived from an EMBL/GenBank/DDBJ whole genome shotgun (WGS) entry which is preliminary data.</text>
</comment>
<gene>
    <name evidence="2" type="ORF">CLV32_3376</name>
</gene>
<dbReference type="Gene3D" id="3.40.630.30">
    <property type="match status" value="1"/>
</dbReference>
<protein>
    <recommendedName>
        <fullName evidence="1">N-acetyltransferase domain-containing protein</fullName>
    </recommendedName>
</protein>
<dbReference type="SUPFAM" id="SSF55729">
    <property type="entry name" value="Acyl-CoA N-acyltransferases (Nat)"/>
    <property type="match status" value="1"/>
</dbReference>
<proteinExistence type="predicted"/>
<evidence type="ECO:0000313" key="2">
    <source>
        <dbReference type="EMBL" id="TDO20743.1"/>
    </source>
</evidence>
<dbReference type="InterPro" id="IPR045057">
    <property type="entry name" value="Gcn5-rel_NAT"/>
</dbReference>
<name>A0A4R6IEL5_9SPHI</name>
<evidence type="ECO:0000259" key="1">
    <source>
        <dbReference type="PROSITE" id="PS51729"/>
    </source>
</evidence>
<accession>A0A4R6IEL5</accession>
<dbReference type="RefSeq" id="WP_133557480.1">
    <property type="nucleotide sequence ID" value="NZ_SNWM01000004.1"/>
</dbReference>
<organism evidence="2 3">
    <name type="scientific">Pedobacter duraquae</name>
    <dbReference type="NCBI Taxonomy" id="425511"/>
    <lineage>
        <taxon>Bacteria</taxon>
        <taxon>Pseudomonadati</taxon>
        <taxon>Bacteroidota</taxon>
        <taxon>Sphingobacteriia</taxon>
        <taxon>Sphingobacteriales</taxon>
        <taxon>Sphingobacteriaceae</taxon>
        <taxon>Pedobacter</taxon>
    </lineage>
</organism>
<dbReference type="PANTHER" id="PTHR31435:SF9">
    <property type="entry name" value="PROTEIN NATD1"/>
    <property type="match status" value="1"/>
</dbReference>
<sequence length="99" mass="11144">MIDIKFENSGDEPAAFNLYKDGTKIGEMIVEIADGNITVYHTEVDIEQENKGYAGQLLSAMVDYAKAHQLKVIPLCPYVHAQFLRHPEQYASIWNSDIA</sequence>
<dbReference type="PROSITE" id="PS51729">
    <property type="entry name" value="GNAT_YJDJ"/>
    <property type="match status" value="1"/>
</dbReference>
<keyword evidence="3" id="KW-1185">Reference proteome</keyword>
<evidence type="ECO:0000313" key="3">
    <source>
        <dbReference type="Proteomes" id="UP000295499"/>
    </source>
</evidence>
<dbReference type="AlphaFoldDB" id="A0A4R6IEL5"/>
<dbReference type="PANTHER" id="PTHR31435">
    <property type="entry name" value="PROTEIN NATD1"/>
    <property type="match status" value="1"/>
</dbReference>
<dbReference type="Pfam" id="PF14542">
    <property type="entry name" value="Acetyltransf_CG"/>
    <property type="match status" value="1"/>
</dbReference>
<feature type="domain" description="N-acetyltransferase" evidence="1">
    <location>
        <begin position="8"/>
        <end position="95"/>
    </location>
</feature>
<dbReference type="EMBL" id="SNWM01000004">
    <property type="protein sequence ID" value="TDO20743.1"/>
    <property type="molecule type" value="Genomic_DNA"/>
</dbReference>
<reference evidence="2 3" key="1">
    <citation type="submission" date="2019-03" db="EMBL/GenBank/DDBJ databases">
        <title>Genomic Encyclopedia of Archaeal and Bacterial Type Strains, Phase II (KMG-II): from individual species to whole genera.</title>
        <authorList>
            <person name="Goeker M."/>
        </authorList>
    </citation>
    <scope>NUCLEOTIDE SEQUENCE [LARGE SCALE GENOMIC DNA]</scope>
    <source>
        <strain evidence="2 3">DSM 19034</strain>
    </source>
</reference>
<dbReference type="InterPro" id="IPR016181">
    <property type="entry name" value="Acyl_CoA_acyltransferase"/>
</dbReference>
<dbReference type="InterPro" id="IPR031165">
    <property type="entry name" value="GNAT_YJDJ"/>
</dbReference>
<dbReference type="OrthoDB" id="1120671at2"/>
<dbReference type="Proteomes" id="UP000295499">
    <property type="component" value="Unassembled WGS sequence"/>
</dbReference>